<reference evidence="2 3" key="1">
    <citation type="journal article" date="2010" name="Science">
        <title>Genomic comparison of the ants Camponotus floridanus and Harpegnathos saltator.</title>
        <authorList>
            <person name="Bonasio R."/>
            <person name="Zhang G."/>
            <person name="Ye C."/>
            <person name="Mutti N.S."/>
            <person name="Fang X."/>
            <person name="Qin N."/>
            <person name="Donahue G."/>
            <person name="Yang P."/>
            <person name="Li Q."/>
            <person name="Li C."/>
            <person name="Zhang P."/>
            <person name="Huang Z."/>
            <person name="Berger S.L."/>
            <person name="Reinberg D."/>
            <person name="Wang J."/>
            <person name="Liebig J."/>
        </authorList>
    </citation>
    <scope>NUCLEOTIDE SEQUENCE [LARGE SCALE GENOMIC DNA]</scope>
    <source>
        <strain evidence="3">C129</strain>
    </source>
</reference>
<feature type="region of interest" description="Disordered" evidence="1">
    <location>
        <begin position="1"/>
        <end position="51"/>
    </location>
</feature>
<feature type="compositionally biased region" description="Basic and acidic residues" evidence="1">
    <location>
        <begin position="88"/>
        <end position="97"/>
    </location>
</feature>
<dbReference type="EMBL" id="GL434577">
    <property type="protein sequence ID" value="EFN74752.1"/>
    <property type="molecule type" value="Genomic_DNA"/>
</dbReference>
<name>E1ZVN6_CAMFO</name>
<dbReference type="InParanoid" id="E1ZVN6"/>
<protein>
    <submittedName>
        <fullName evidence="2">Uncharacterized protein</fullName>
    </submittedName>
</protein>
<dbReference type="Proteomes" id="UP000000311">
    <property type="component" value="Unassembled WGS sequence"/>
</dbReference>
<proteinExistence type="predicted"/>
<keyword evidence="3" id="KW-1185">Reference proteome</keyword>
<dbReference type="AlphaFoldDB" id="E1ZVN6"/>
<feature type="compositionally biased region" description="Basic and acidic residues" evidence="1">
    <location>
        <begin position="1"/>
        <end position="11"/>
    </location>
</feature>
<gene>
    <name evidence="2" type="ORF">EAG_01932</name>
</gene>
<accession>E1ZVN6</accession>
<organism evidence="3">
    <name type="scientific">Camponotus floridanus</name>
    <name type="common">Florida carpenter ant</name>
    <dbReference type="NCBI Taxonomy" id="104421"/>
    <lineage>
        <taxon>Eukaryota</taxon>
        <taxon>Metazoa</taxon>
        <taxon>Ecdysozoa</taxon>
        <taxon>Arthropoda</taxon>
        <taxon>Hexapoda</taxon>
        <taxon>Insecta</taxon>
        <taxon>Pterygota</taxon>
        <taxon>Neoptera</taxon>
        <taxon>Endopterygota</taxon>
        <taxon>Hymenoptera</taxon>
        <taxon>Apocrita</taxon>
        <taxon>Aculeata</taxon>
        <taxon>Formicoidea</taxon>
        <taxon>Formicidae</taxon>
        <taxon>Formicinae</taxon>
        <taxon>Camponotus</taxon>
    </lineage>
</organism>
<sequence>MSSNPKGDHSSTYRVSRPRKRSFHGNQHSNKGTSFIENKSASAKKLQSATSENVIVKKKKDCYMVLESQIKRRALLLAECGEDAPGMARREEKRGDEGDADVCSA</sequence>
<evidence type="ECO:0000313" key="2">
    <source>
        <dbReference type="EMBL" id="EFN74752.1"/>
    </source>
</evidence>
<feature type="compositionally biased region" description="Polar residues" evidence="1">
    <location>
        <begin position="24"/>
        <end position="51"/>
    </location>
</feature>
<evidence type="ECO:0000256" key="1">
    <source>
        <dbReference type="SAM" id="MobiDB-lite"/>
    </source>
</evidence>
<evidence type="ECO:0000313" key="3">
    <source>
        <dbReference type="Proteomes" id="UP000000311"/>
    </source>
</evidence>
<feature type="region of interest" description="Disordered" evidence="1">
    <location>
        <begin position="83"/>
        <end position="105"/>
    </location>
</feature>